<dbReference type="PROSITE" id="PS51257">
    <property type="entry name" value="PROKAR_LIPOPROTEIN"/>
    <property type="match status" value="1"/>
</dbReference>
<evidence type="ECO:0000256" key="1">
    <source>
        <dbReference type="SAM" id="SignalP"/>
    </source>
</evidence>
<dbReference type="Pfam" id="PF15415">
    <property type="entry name" value="Mfa_like_2"/>
    <property type="match status" value="1"/>
</dbReference>
<dbReference type="RefSeq" id="WP_349094288.1">
    <property type="nucleotide sequence ID" value="NZ_JBBMFL010000011.1"/>
</dbReference>
<gene>
    <name evidence="2" type="ORF">WMO46_09920</name>
</gene>
<dbReference type="CDD" id="cd13121">
    <property type="entry name" value="BF2867_like_C"/>
    <property type="match status" value="1"/>
</dbReference>
<dbReference type="Gene3D" id="2.60.40.3730">
    <property type="entry name" value="Fimbrillin-like"/>
    <property type="match status" value="1"/>
</dbReference>
<sequence>MRKILFLTGILFVAGIAGACHDSESASGRPDGIEVGFALRGVGISASVQPQVRPDSRAAAESLSAGSTVRVAAYKRRASGATADIAQDTYVSEAAYEVQEDGSLKPCAVDSEGKVTSSAGDAMRLSAGAYDFYALTPALPFAADHRSVSVEHGTDYACSLTAACQVAPQSGASSQTVALSMLERKCSRLYFTISRKAENVTKAVIKKVELSEITLSPVSAVVCEALPTDVGGGTYDFPASTFTQGDQPYEYTVADEVLPKADAPFGLAMQVVFNSATEATDLDAQVSAMAFAPGLRYTFDVSLQGGFVLLTLQITPWNTDAVWDTSLGDQPHFSVVVGSWEISGWTTDVGGYFTPQIKPDSWTENKDWSADLGAYFSALAGSDAWTDVDMGGIVFENASE</sequence>
<evidence type="ECO:0008006" key="4">
    <source>
        <dbReference type="Google" id="ProtNLM"/>
    </source>
</evidence>
<feature type="chain" id="PRO_5046003363" description="Fimbrillin family protein" evidence="1">
    <location>
        <begin position="20"/>
        <end position="400"/>
    </location>
</feature>
<dbReference type="Proteomes" id="UP001460202">
    <property type="component" value="Unassembled WGS sequence"/>
</dbReference>
<feature type="signal peptide" evidence="1">
    <location>
        <begin position="1"/>
        <end position="19"/>
    </location>
</feature>
<keyword evidence="3" id="KW-1185">Reference proteome</keyword>
<evidence type="ECO:0000313" key="3">
    <source>
        <dbReference type="Proteomes" id="UP001460202"/>
    </source>
</evidence>
<keyword evidence="1" id="KW-0732">Signal</keyword>
<organism evidence="2 3">
    <name type="scientific">Alistipes intestinihominis</name>
    <dbReference type="NCBI Taxonomy" id="3133172"/>
    <lineage>
        <taxon>Bacteria</taxon>
        <taxon>Pseudomonadati</taxon>
        <taxon>Bacteroidota</taxon>
        <taxon>Bacteroidia</taxon>
        <taxon>Bacteroidales</taxon>
        <taxon>Rikenellaceae</taxon>
        <taxon>Alistipes</taxon>
    </lineage>
</organism>
<evidence type="ECO:0000313" key="2">
    <source>
        <dbReference type="EMBL" id="MEQ2545263.1"/>
    </source>
</evidence>
<comment type="caution">
    <text evidence="2">The sequence shown here is derived from an EMBL/GenBank/DDBJ whole genome shotgun (WGS) entry which is preliminary data.</text>
</comment>
<name>A0ABV1GXX8_9BACT</name>
<protein>
    <recommendedName>
        <fullName evidence="4">Fimbrillin family protein</fullName>
    </recommendedName>
</protein>
<reference evidence="2 3" key="1">
    <citation type="submission" date="2024-03" db="EMBL/GenBank/DDBJ databases">
        <title>Human intestinal bacterial collection.</title>
        <authorList>
            <person name="Pauvert C."/>
            <person name="Hitch T.C.A."/>
            <person name="Clavel T."/>
        </authorList>
    </citation>
    <scope>NUCLEOTIDE SEQUENCE [LARGE SCALE GENOMIC DNA]</scope>
    <source>
        <strain evidence="2 3">CLA-KB-H122</strain>
    </source>
</reference>
<accession>A0ABV1GXX8</accession>
<dbReference type="InterPro" id="IPR029231">
    <property type="entry name" value="Mfa-like_2"/>
</dbReference>
<proteinExistence type="predicted"/>
<dbReference type="EMBL" id="JBBMFL010000011">
    <property type="protein sequence ID" value="MEQ2545263.1"/>
    <property type="molecule type" value="Genomic_DNA"/>
</dbReference>